<gene>
    <name evidence="1" type="ORF">ATY89_02905</name>
    <name evidence="2" type="ORF">ATZ20_05930</name>
</gene>
<sequence length="192" mass="21423">MIIRLQNNVYAIKGVYYIYLLAIDNKNLLIIDSSNGEDTGIVLDGILEIKSKTNYNPSFLVLTSCKKEVAGGAAKISSFLNIPILASHIDASSIRKGMCLDEEYEPADVSIEIKDIKVLINGLNNLTFLRAKTPSKGSLVIKYNNTLFSGATKISGIAEKIGYVCNAFEFSKVEEDWFLRRRKENEKALEYK</sequence>
<protein>
    <submittedName>
        <fullName evidence="2">Uncharacterized protein</fullName>
    </submittedName>
</protein>
<dbReference type="OMA" id="SCAKEEY"/>
<reference evidence="3 4" key="1">
    <citation type="submission" date="2015-12" db="EMBL/GenBank/DDBJ databases">
        <title>A stable core within a dynamic pangenome in Sulfolobus acidocaldarius.</title>
        <authorList>
            <person name="Anderson R."/>
            <person name="Kouris A."/>
            <person name="Seward C."/>
            <person name="Campbell K."/>
            <person name="Whitaker R."/>
        </authorList>
    </citation>
    <scope>NUCLEOTIDE SEQUENCE [LARGE SCALE GENOMIC DNA]</scope>
    <source>
        <strain evidence="1 4">GG12-C01-09</strain>
        <strain evidence="2 3">NG05B_CO5_07</strain>
    </source>
</reference>
<dbReference type="OrthoDB" id="35660at2157"/>
<dbReference type="Proteomes" id="UP000065473">
    <property type="component" value="Chromosome"/>
</dbReference>
<proteinExistence type="predicted"/>
<dbReference type="EMBL" id="CP013694">
    <property type="protein sequence ID" value="ALU29000.1"/>
    <property type="molecule type" value="Genomic_DNA"/>
</dbReference>
<organism evidence="2 3">
    <name type="scientific">Sulfolobus acidocaldarius</name>
    <dbReference type="NCBI Taxonomy" id="2285"/>
    <lineage>
        <taxon>Archaea</taxon>
        <taxon>Thermoproteota</taxon>
        <taxon>Thermoprotei</taxon>
        <taxon>Sulfolobales</taxon>
        <taxon>Sulfolobaceae</taxon>
        <taxon>Sulfolobus</taxon>
    </lineage>
</organism>
<dbReference type="PaxDb" id="1435377-SUSAZ_03155"/>
<dbReference type="CDD" id="cd06262">
    <property type="entry name" value="metallo-hydrolase-like_MBL-fold"/>
    <property type="match status" value="1"/>
</dbReference>
<name>A0A0U3H9U0_9CREN</name>
<dbReference type="InterPro" id="IPR036866">
    <property type="entry name" value="RibonucZ/Hydroxyglut_hydro"/>
</dbReference>
<dbReference type="Proteomes" id="UP000060043">
    <property type="component" value="Chromosome"/>
</dbReference>
<dbReference type="EMBL" id="CP013695">
    <property type="protein sequence ID" value="ALU31727.1"/>
    <property type="molecule type" value="Genomic_DNA"/>
</dbReference>
<dbReference type="SUPFAM" id="SSF56281">
    <property type="entry name" value="Metallo-hydrolase/oxidoreductase"/>
    <property type="match status" value="1"/>
</dbReference>
<evidence type="ECO:0000313" key="4">
    <source>
        <dbReference type="Proteomes" id="UP000065473"/>
    </source>
</evidence>
<dbReference type="Gene3D" id="3.60.15.10">
    <property type="entry name" value="Ribonuclease Z/Hydroxyacylglutathione hydrolase-like"/>
    <property type="match status" value="1"/>
</dbReference>
<evidence type="ECO:0000313" key="1">
    <source>
        <dbReference type="EMBL" id="ALU29000.1"/>
    </source>
</evidence>
<dbReference type="RefSeq" id="WP_011277584.1">
    <property type="nucleotide sequence ID" value="NZ_BHWZ01000001.1"/>
</dbReference>
<dbReference type="AlphaFoldDB" id="A0A0U3H9U0"/>
<evidence type="ECO:0000313" key="2">
    <source>
        <dbReference type="EMBL" id="ALU31727.1"/>
    </source>
</evidence>
<dbReference type="GeneID" id="14551217"/>
<evidence type="ECO:0000313" key="3">
    <source>
        <dbReference type="Proteomes" id="UP000060043"/>
    </source>
</evidence>
<dbReference type="STRING" id="1435377.SUSAZ_03155"/>
<accession>A0A0U3H9U0</accession>